<dbReference type="InterPro" id="IPR007110">
    <property type="entry name" value="Ig-like_dom"/>
</dbReference>
<evidence type="ECO:0000256" key="1">
    <source>
        <dbReference type="ARBA" id="ARBA00022729"/>
    </source>
</evidence>
<dbReference type="PANTHER" id="PTHR45080">
    <property type="entry name" value="CONTACTIN 5"/>
    <property type="match status" value="1"/>
</dbReference>
<dbReference type="GO" id="GO:0005886">
    <property type="term" value="C:plasma membrane"/>
    <property type="evidence" value="ECO:0007669"/>
    <property type="project" value="TreeGrafter"/>
</dbReference>
<dbReference type="AlphaFoldDB" id="A0A1S8WY68"/>
<organism evidence="5 6">
    <name type="scientific">Opisthorchis viverrini</name>
    <name type="common">Southeast Asian liver fluke</name>
    <dbReference type="NCBI Taxonomy" id="6198"/>
    <lineage>
        <taxon>Eukaryota</taxon>
        <taxon>Metazoa</taxon>
        <taxon>Spiralia</taxon>
        <taxon>Lophotrochozoa</taxon>
        <taxon>Platyhelminthes</taxon>
        <taxon>Trematoda</taxon>
        <taxon>Digenea</taxon>
        <taxon>Opisthorchiida</taxon>
        <taxon>Opisthorchiata</taxon>
        <taxon>Opisthorchiidae</taxon>
        <taxon>Opisthorchis</taxon>
    </lineage>
</organism>
<keyword evidence="6" id="KW-1185">Reference proteome</keyword>
<dbReference type="InterPro" id="IPR036179">
    <property type="entry name" value="Ig-like_dom_sf"/>
</dbReference>
<dbReference type="InterPro" id="IPR013783">
    <property type="entry name" value="Ig-like_fold"/>
</dbReference>
<dbReference type="PROSITE" id="PS50835">
    <property type="entry name" value="IG_LIKE"/>
    <property type="match status" value="1"/>
</dbReference>
<gene>
    <name evidence="5" type="ORF">X801_04753</name>
</gene>
<protein>
    <submittedName>
        <fullName evidence="5">Immunoglobulin I-set domain protein</fullName>
    </submittedName>
</protein>
<keyword evidence="3" id="KW-0472">Membrane</keyword>
<feature type="domain" description="Ig-like" evidence="4">
    <location>
        <begin position="64"/>
        <end position="158"/>
    </location>
</feature>
<dbReference type="InterPro" id="IPR050958">
    <property type="entry name" value="Cell_Adh-Cytoskel_Orgn"/>
</dbReference>
<dbReference type="Pfam" id="PF13927">
    <property type="entry name" value="Ig_3"/>
    <property type="match status" value="1"/>
</dbReference>
<name>A0A1S8WY68_OPIVI</name>
<evidence type="ECO:0000256" key="2">
    <source>
        <dbReference type="ARBA" id="ARBA00023157"/>
    </source>
</evidence>
<keyword evidence="2" id="KW-1015">Disulfide bond</keyword>
<proteinExistence type="predicted"/>
<evidence type="ECO:0000256" key="3">
    <source>
        <dbReference type="SAM" id="Phobius"/>
    </source>
</evidence>
<evidence type="ECO:0000313" key="5">
    <source>
        <dbReference type="EMBL" id="OON19380.1"/>
    </source>
</evidence>
<dbReference type="InterPro" id="IPR003599">
    <property type="entry name" value="Ig_sub"/>
</dbReference>
<dbReference type="PANTHER" id="PTHR45080:SF8">
    <property type="entry name" value="IG-LIKE DOMAIN-CONTAINING PROTEIN"/>
    <property type="match status" value="1"/>
</dbReference>
<sequence>MEHDIITVECAAHGRPDSFMWDRANYNKRGFVRKQLTSMTLKPVTMLAQVLKRTLIFMYDSGPPTIQPNPVVHAKLGRTARLRCTVNSVPQPPLDQTHWYFNGRPVRQDNHHTFEREEFLGGVVLILQIAHVMRTDYGKYNCTVRNGYGSDWKLIELSQQEDIPLQFIVGSAIAVGILIVVGLIILCACRQRICGGKYTKDGLHRLSEICNDRDLRMHLHELTCGLSYGPINVRL</sequence>
<dbReference type="Gene3D" id="2.60.40.10">
    <property type="entry name" value="Immunoglobulins"/>
    <property type="match status" value="1"/>
</dbReference>
<keyword evidence="1" id="KW-0732">Signal</keyword>
<accession>A0A1S8WY68</accession>
<keyword evidence="3" id="KW-0812">Transmembrane</keyword>
<feature type="non-terminal residue" evidence="5">
    <location>
        <position position="235"/>
    </location>
</feature>
<reference evidence="5 6" key="1">
    <citation type="submission" date="2015-03" db="EMBL/GenBank/DDBJ databases">
        <title>Draft genome of the nematode, Opisthorchis viverrini.</title>
        <authorList>
            <person name="Mitreva M."/>
        </authorList>
    </citation>
    <scope>NUCLEOTIDE SEQUENCE [LARGE SCALE GENOMIC DNA]</scope>
    <source>
        <strain evidence="5">Khon Kaen</strain>
    </source>
</reference>
<feature type="transmembrane region" description="Helical" evidence="3">
    <location>
        <begin position="167"/>
        <end position="189"/>
    </location>
</feature>
<dbReference type="SMART" id="SM00409">
    <property type="entry name" value="IG"/>
    <property type="match status" value="1"/>
</dbReference>
<dbReference type="EMBL" id="KV893355">
    <property type="protein sequence ID" value="OON19380.1"/>
    <property type="molecule type" value="Genomic_DNA"/>
</dbReference>
<evidence type="ECO:0000259" key="4">
    <source>
        <dbReference type="PROSITE" id="PS50835"/>
    </source>
</evidence>
<dbReference type="SMART" id="SM00408">
    <property type="entry name" value="IGc2"/>
    <property type="match status" value="1"/>
</dbReference>
<dbReference type="SUPFAM" id="SSF48726">
    <property type="entry name" value="Immunoglobulin"/>
    <property type="match status" value="1"/>
</dbReference>
<dbReference type="GO" id="GO:0007156">
    <property type="term" value="P:homophilic cell adhesion via plasma membrane adhesion molecules"/>
    <property type="evidence" value="ECO:0007669"/>
    <property type="project" value="TreeGrafter"/>
</dbReference>
<dbReference type="InterPro" id="IPR003598">
    <property type="entry name" value="Ig_sub2"/>
</dbReference>
<keyword evidence="3" id="KW-1133">Transmembrane helix</keyword>
<evidence type="ECO:0000313" key="6">
    <source>
        <dbReference type="Proteomes" id="UP000243686"/>
    </source>
</evidence>
<dbReference type="Proteomes" id="UP000243686">
    <property type="component" value="Unassembled WGS sequence"/>
</dbReference>